<protein>
    <submittedName>
        <fullName evidence="1">Uncharacterized protein</fullName>
    </submittedName>
</protein>
<comment type="caution">
    <text evidence="1">The sequence shown here is derived from an EMBL/GenBank/DDBJ whole genome shotgun (WGS) entry which is preliminary data.</text>
</comment>
<dbReference type="EMBL" id="RCHU02000018">
    <property type="protein sequence ID" value="KAL3566833.1"/>
    <property type="molecule type" value="Genomic_DNA"/>
</dbReference>
<evidence type="ECO:0000313" key="2">
    <source>
        <dbReference type="Proteomes" id="UP000309997"/>
    </source>
</evidence>
<reference evidence="1 2" key="1">
    <citation type="journal article" date="2024" name="Plant Biotechnol. J.">
        <title>Genome and CRISPR/Cas9 system of a widespread forest tree (Populus alba) in the world.</title>
        <authorList>
            <person name="Liu Y.J."/>
            <person name="Jiang P.F."/>
            <person name="Han X.M."/>
            <person name="Li X.Y."/>
            <person name="Wang H.M."/>
            <person name="Wang Y.J."/>
            <person name="Wang X.X."/>
            <person name="Zeng Q.Y."/>
        </authorList>
    </citation>
    <scope>NUCLEOTIDE SEQUENCE [LARGE SCALE GENOMIC DNA]</scope>
    <source>
        <strain evidence="2">cv. PAL-ZL1</strain>
    </source>
</reference>
<accession>A0ACC4AKS4</accession>
<gene>
    <name evidence="1" type="ORF">D5086_032248</name>
</gene>
<organism evidence="1 2">
    <name type="scientific">Populus alba</name>
    <name type="common">White poplar</name>
    <dbReference type="NCBI Taxonomy" id="43335"/>
    <lineage>
        <taxon>Eukaryota</taxon>
        <taxon>Viridiplantae</taxon>
        <taxon>Streptophyta</taxon>
        <taxon>Embryophyta</taxon>
        <taxon>Tracheophyta</taxon>
        <taxon>Spermatophyta</taxon>
        <taxon>Magnoliopsida</taxon>
        <taxon>eudicotyledons</taxon>
        <taxon>Gunneridae</taxon>
        <taxon>Pentapetalae</taxon>
        <taxon>rosids</taxon>
        <taxon>fabids</taxon>
        <taxon>Malpighiales</taxon>
        <taxon>Salicaceae</taxon>
        <taxon>Saliceae</taxon>
        <taxon>Populus</taxon>
    </lineage>
</organism>
<name>A0ACC4AKS4_POPAL</name>
<evidence type="ECO:0000313" key="1">
    <source>
        <dbReference type="EMBL" id="KAL3566833.1"/>
    </source>
</evidence>
<sequence>MASEFSLPLLLQIFSLILHNMPGKLDNFMVKSTKMQSFRFTFDEDSVEEVWRSKNFLQIKVASLRQRWKLQCWVRGLEVFK</sequence>
<proteinExistence type="predicted"/>
<keyword evidence="2" id="KW-1185">Reference proteome</keyword>
<dbReference type="Proteomes" id="UP000309997">
    <property type="component" value="Unassembled WGS sequence"/>
</dbReference>